<evidence type="ECO:0000256" key="1">
    <source>
        <dbReference type="SAM" id="Coils"/>
    </source>
</evidence>
<dbReference type="EMBL" id="JBBDGL010000004">
    <property type="protein sequence ID" value="MEJ1156490.1"/>
    <property type="molecule type" value="Genomic_DNA"/>
</dbReference>
<keyword evidence="4" id="KW-1185">Reference proteome</keyword>
<feature type="coiled-coil region" evidence="1">
    <location>
        <begin position="239"/>
        <end position="288"/>
    </location>
</feature>
<feature type="domain" description="TOD1/MUCI70 glycosyltransferase-like" evidence="2">
    <location>
        <begin position="43"/>
        <end position="210"/>
    </location>
</feature>
<sequence length="334" mass="38352">MKTCVYTYLIGNYDGLLAQPVAADSTADFLCFTDDPSLRSDDWEIVLVEPRFPTDTVRSARALKILGHERLREYDATLCIDASVRLRQPPEHIIAAWLGDDEVFALAEHSYREQLLDEFDEVVRLNYDNGERVHEQLLAYSNAHPDCLTAKPLWTGMMARRRDEKVDLAMQRWYEHVLRYSRRDQLSILVALDQIDLPYRKLDIDNFSSEHHEWPVIASRKVAQGKASPYSSGPLLAELRRAKREVDQLSARLEPLDEMTVARLNTELAELGAQLHGAETERERLEESFHEQLVDVGIWQERWLGTQGVAGAGANLVRSLTTAVRRPFNRKRRS</sequence>
<protein>
    <submittedName>
        <fullName evidence="3">Glycosyltransferase domain-containing protein</fullName>
    </submittedName>
</protein>
<name>A0ABU8LXU3_9MICO</name>
<proteinExistence type="predicted"/>
<accession>A0ABU8LXU3</accession>
<dbReference type="InterPro" id="IPR048354">
    <property type="entry name" value="TOD1_MUCI70_glycTrfase_dom"/>
</dbReference>
<dbReference type="Pfam" id="PF04765">
    <property type="entry name" value="TOD1_MUCI70"/>
    <property type="match status" value="1"/>
</dbReference>
<evidence type="ECO:0000313" key="4">
    <source>
        <dbReference type="Proteomes" id="UP001368654"/>
    </source>
</evidence>
<evidence type="ECO:0000313" key="3">
    <source>
        <dbReference type="EMBL" id="MEJ1156490.1"/>
    </source>
</evidence>
<organism evidence="3 4">
    <name type="scientific">Microbacterium marmarense</name>
    <dbReference type="NCBI Taxonomy" id="3122051"/>
    <lineage>
        <taxon>Bacteria</taxon>
        <taxon>Bacillati</taxon>
        <taxon>Actinomycetota</taxon>
        <taxon>Actinomycetes</taxon>
        <taxon>Micrococcales</taxon>
        <taxon>Microbacteriaceae</taxon>
        <taxon>Microbacterium</taxon>
    </lineage>
</organism>
<dbReference type="RefSeq" id="WP_337338918.1">
    <property type="nucleotide sequence ID" value="NZ_JBBDGL010000004.1"/>
</dbReference>
<gene>
    <name evidence="3" type="ORF">WDU96_12850</name>
</gene>
<comment type="caution">
    <text evidence="3">The sequence shown here is derived from an EMBL/GenBank/DDBJ whole genome shotgun (WGS) entry which is preliminary data.</text>
</comment>
<dbReference type="Proteomes" id="UP001368654">
    <property type="component" value="Unassembled WGS sequence"/>
</dbReference>
<evidence type="ECO:0000259" key="2">
    <source>
        <dbReference type="Pfam" id="PF04765"/>
    </source>
</evidence>
<reference evidence="3 4" key="1">
    <citation type="submission" date="2024-02" db="EMBL/GenBank/DDBJ databases">
        <authorList>
            <person name="Saticioglu I.B."/>
        </authorList>
    </citation>
    <scope>NUCLEOTIDE SEQUENCE [LARGE SCALE GENOMIC DNA]</scope>
    <source>
        <strain evidence="3 4">Mu-86</strain>
    </source>
</reference>
<keyword evidence="1" id="KW-0175">Coiled coil</keyword>